<dbReference type="EMBL" id="JAYGIM010000019">
    <property type="protein sequence ID" value="MEA5429294.1"/>
    <property type="molecule type" value="Genomic_DNA"/>
</dbReference>
<organism evidence="2 3">
    <name type="scientific">Arcicella lustrica</name>
    <dbReference type="NCBI Taxonomy" id="2984196"/>
    <lineage>
        <taxon>Bacteria</taxon>
        <taxon>Pseudomonadati</taxon>
        <taxon>Bacteroidota</taxon>
        <taxon>Cytophagia</taxon>
        <taxon>Cytophagales</taxon>
        <taxon>Flectobacillaceae</taxon>
        <taxon>Arcicella</taxon>
    </lineage>
</organism>
<sequence>MYKLKFRILHTAIIAGIILSITACSKDNNIDAIFILKSTEFTTTFMTNAQYANGFGGCTGENKSPQLSWENAPNGTKSFAVTIFDKDANSGAGFNHWLLVDIPTNTTTLLQDAGNFSGANIPQGALQTQTDAQVAGYVGVCPPVGETHNYEITVYALSSNTLGLSSASTPSIVKATIGSKTLASAKITVKATH</sequence>
<proteinExistence type="predicted"/>
<accession>A0ABU5SQW1</accession>
<keyword evidence="3" id="KW-1185">Reference proteome</keyword>
<dbReference type="PANTHER" id="PTHR30289:SF1">
    <property type="entry name" value="PEBP (PHOSPHATIDYLETHANOLAMINE-BINDING PROTEIN) FAMILY PROTEIN"/>
    <property type="match status" value="1"/>
</dbReference>
<keyword evidence="1" id="KW-0732">Signal</keyword>
<protein>
    <submittedName>
        <fullName evidence="2">YbhB/YbcL family Raf kinase inhibitor-like protein</fullName>
    </submittedName>
</protein>
<comment type="caution">
    <text evidence="2">The sequence shown here is derived from an EMBL/GenBank/DDBJ whole genome shotgun (WGS) entry which is preliminary data.</text>
</comment>
<gene>
    <name evidence="2" type="ORF">VB798_22065</name>
</gene>
<dbReference type="InterPro" id="IPR008914">
    <property type="entry name" value="PEBP"/>
</dbReference>
<dbReference type="PROSITE" id="PS51257">
    <property type="entry name" value="PROKAR_LIPOPROTEIN"/>
    <property type="match status" value="1"/>
</dbReference>
<dbReference type="InterPro" id="IPR036610">
    <property type="entry name" value="PEBP-like_sf"/>
</dbReference>
<keyword evidence="2" id="KW-0649">Protein kinase inhibitor</keyword>
<evidence type="ECO:0000313" key="3">
    <source>
        <dbReference type="Proteomes" id="UP001302222"/>
    </source>
</evidence>
<dbReference type="InterPro" id="IPR005247">
    <property type="entry name" value="YbhB_YbcL/LppC-like"/>
</dbReference>
<name>A0ABU5SQW1_9BACT</name>
<dbReference type="NCBIfam" id="TIGR00481">
    <property type="entry name" value="YbhB/YbcL family Raf kinase inhibitor-like protein"/>
    <property type="match status" value="1"/>
</dbReference>
<dbReference type="SUPFAM" id="SSF49777">
    <property type="entry name" value="PEBP-like"/>
    <property type="match status" value="1"/>
</dbReference>
<dbReference type="PANTHER" id="PTHR30289">
    <property type="entry name" value="UNCHARACTERIZED PROTEIN YBCL-RELATED"/>
    <property type="match status" value="1"/>
</dbReference>
<dbReference type="CDD" id="cd00865">
    <property type="entry name" value="PEBP_bact_arch"/>
    <property type="match status" value="1"/>
</dbReference>
<dbReference type="RefSeq" id="WP_323689416.1">
    <property type="nucleotide sequence ID" value="NZ_JAYGIM010000019.1"/>
</dbReference>
<dbReference type="Pfam" id="PF01161">
    <property type="entry name" value="PBP"/>
    <property type="match status" value="1"/>
</dbReference>
<evidence type="ECO:0000256" key="1">
    <source>
        <dbReference type="SAM" id="SignalP"/>
    </source>
</evidence>
<reference evidence="2 3" key="1">
    <citation type="submission" date="2023-12" db="EMBL/GenBank/DDBJ databases">
        <title>Novel species of the genus Arcicella isolated from rivers.</title>
        <authorList>
            <person name="Lu H."/>
        </authorList>
    </citation>
    <scope>NUCLEOTIDE SEQUENCE [LARGE SCALE GENOMIC DNA]</scope>
    <source>
        <strain evidence="2 3">DC25W</strain>
    </source>
</reference>
<dbReference type="Gene3D" id="3.90.280.10">
    <property type="entry name" value="PEBP-like"/>
    <property type="match status" value="1"/>
</dbReference>
<feature type="signal peptide" evidence="1">
    <location>
        <begin position="1"/>
        <end position="25"/>
    </location>
</feature>
<dbReference type="GO" id="GO:0004860">
    <property type="term" value="F:protein kinase inhibitor activity"/>
    <property type="evidence" value="ECO:0007669"/>
    <property type="project" value="UniProtKB-KW"/>
</dbReference>
<feature type="chain" id="PRO_5046708573" evidence="1">
    <location>
        <begin position="26"/>
        <end position="193"/>
    </location>
</feature>
<dbReference type="Proteomes" id="UP001302222">
    <property type="component" value="Unassembled WGS sequence"/>
</dbReference>
<evidence type="ECO:0000313" key="2">
    <source>
        <dbReference type="EMBL" id="MEA5429294.1"/>
    </source>
</evidence>